<dbReference type="PANTHER" id="PTHR11890:SF23">
    <property type="entry name" value="INTERLEUKIN-18 RECEPTOR ACCESSORY PROTEIN"/>
    <property type="match status" value="1"/>
</dbReference>
<dbReference type="InterPro" id="IPR035897">
    <property type="entry name" value="Toll_tir_struct_dom_sf"/>
</dbReference>
<feature type="chain" id="PRO_5029619484" evidence="16">
    <location>
        <begin position="18"/>
        <end position="568"/>
    </location>
</feature>
<keyword evidence="20" id="KW-1185">Reference proteome</keyword>
<evidence type="ECO:0000256" key="6">
    <source>
        <dbReference type="ARBA" id="ARBA00022801"/>
    </source>
</evidence>
<evidence type="ECO:0000256" key="13">
    <source>
        <dbReference type="ARBA" id="ARBA00023198"/>
    </source>
</evidence>
<evidence type="ECO:0000256" key="3">
    <source>
        <dbReference type="ARBA" id="ARBA00022692"/>
    </source>
</evidence>
<feature type="non-terminal residue" evidence="19">
    <location>
        <position position="568"/>
    </location>
</feature>
<keyword evidence="13" id="KW-0395">Inflammatory response</keyword>
<dbReference type="PRINTS" id="PR01537">
    <property type="entry name" value="INTRLKN1R1F"/>
</dbReference>
<dbReference type="GO" id="GO:0004908">
    <property type="term" value="F:interleukin-1 receptor activity"/>
    <property type="evidence" value="ECO:0007669"/>
    <property type="project" value="InterPro"/>
</dbReference>
<dbReference type="PANTHER" id="PTHR11890">
    <property type="entry name" value="INTERLEUKIN-1 RECEPTOR FAMILY MEMBER"/>
    <property type="match status" value="1"/>
</dbReference>
<evidence type="ECO:0000256" key="15">
    <source>
        <dbReference type="SAM" id="Phobius"/>
    </source>
</evidence>
<evidence type="ECO:0000256" key="11">
    <source>
        <dbReference type="ARBA" id="ARBA00023170"/>
    </source>
</evidence>
<protein>
    <submittedName>
        <fullName evidence="19">I18RA protein</fullName>
    </submittedName>
</protein>
<evidence type="ECO:0000256" key="2">
    <source>
        <dbReference type="ARBA" id="ARBA00009752"/>
    </source>
</evidence>
<dbReference type="InterPro" id="IPR041416">
    <property type="entry name" value="IL-1RAcP-like_ig"/>
</dbReference>
<keyword evidence="6" id="KW-0378">Hydrolase</keyword>
<dbReference type="Pfam" id="PF18452">
    <property type="entry name" value="Ig_6"/>
    <property type="match status" value="1"/>
</dbReference>
<feature type="non-terminal residue" evidence="19">
    <location>
        <position position="1"/>
    </location>
</feature>
<evidence type="ECO:0000256" key="4">
    <source>
        <dbReference type="ARBA" id="ARBA00022729"/>
    </source>
</evidence>
<dbReference type="SMART" id="SM00409">
    <property type="entry name" value="IG"/>
    <property type="match status" value="3"/>
</dbReference>
<dbReference type="FunFam" id="2.60.40.10:FF:002876">
    <property type="entry name" value="Uncharacterized protein"/>
    <property type="match status" value="1"/>
</dbReference>
<feature type="domain" description="Ig-like" evidence="18">
    <location>
        <begin position="236"/>
        <end position="340"/>
    </location>
</feature>
<dbReference type="SUPFAM" id="SSF48726">
    <property type="entry name" value="Immunoglobulin"/>
    <property type="match status" value="2"/>
</dbReference>
<feature type="domain" description="Ig-like" evidence="18">
    <location>
        <begin position="23"/>
        <end position="112"/>
    </location>
</feature>
<dbReference type="Proteomes" id="UP000553648">
    <property type="component" value="Unassembled WGS sequence"/>
</dbReference>
<dbReference type="InterPro" id="IPR007110">
    <property type="entry name" value="Ig-like_dom"/>
</dbReference>
<dbReference type="InterPro" id="IPR015621">
    <property type="entry name" value="IL-1_rcpt_fam"/>
</dbReference>
<evidence type="ECO:0000256" key="7">
    <source>
        <dbReference type="ARBA" id="ARBA00022989"/>
    </source>
</evidence>
<name>A0A7L1CW50_9PASS</name>
<dbReference type="InterPro" id="IPR013783">
    <property type="entry name" value="Ig-like_fold"/>
</dbReference>
<dbReference type="InterPro" id="IPR003599">
    <property type="entry name" value="Ig_sub"/>
</dbReference>
<accession>A0A7L1CW50</accession>
<dbReference type="GO" id="GO:0006954">
    <property type="term" value="P:inflammatory response"/>
    <property type="evidence" value="ECO:0007669"/>
    <property type="project" value="UniProtKB-KW"/>
</dbReference>
<evidence type="ECO:0000259" key="18">
    <source>
        <dbReference type="PROSITE" id="PS50835"/>
    </source>
</evidence>
<dbReference type="OrthoDB" id="6019866at2759"/>
<dbReference type="GO" id="GO:0042008">
    <property type="term" value="F:interleukin-18 receptor activity"/>
    <property type="evidence" value="ECO:0007669"/>
    <property type="project" value="TreeGrafter"/>
</dbReference>
<keyword evidence="8" id="KW-0520">NAD</keyword>
<evidence type="ECO:0000256" key="1">
    <source>
        <dbReference type="ARBA" id="ARBA00004479"/>
    </source>
</evidence>
<organism evidence="19 20">
    <name type="scientific">Serilophus lunatus</name>
    <name type="common">silver-breasted broadbill</name>
    <dbReference type="NCBI Taxonomy" id="239386"/>
    <lineage>
        <taxon>Eukaryota</taxon>
        <taxon>Metazoa</taxon>
        <taxon>Chordata</taxon>
        <taxon>Craniata</taxon>
        <taxon>Vertebrata</taxon>
        <taxon>Euteleostomi</taxon>
        <taxon>Archelosauria</taxon>
        <taxon>Archosauria</taxon>
        <taxon>Dinosauria</taxon>
        <taxon>Saurischia</taxon>
        <taxon>Theropoda</taxon>
        <taxon>Coelurosauria</taxon>
        <taxon>Aves</taxon>
        <taxon>Neognathae</taxon>
        <taxon>Neoaves</taxon>
        <taxon>Telluraves</taxon>
        <taxon>Australaves</taxon>
        <taxon>Passeriformes</taxon>
        <taxon>Eurylaimidae</taxon>
        <taxon>Serilophus</taxon>
    </lineage>
</organism>
<evidence type="ECO:0000256" key="10">
    <source>
        <dbReference type="ARBA" id="ARBA00023157"/>
    </source>
</evidence>
<evidence type="ECO:0000313" key="20">
    <source>
        <dbReference type="Proteomes" id="UP000553648"/>
    </source>
</evidence>
<proteinExistence type="inferred from homology"/>
<evidence type="ECO:0000256" key="16">
    <source>
        <dbReference type="SAM" id="SignalP"/>
    </source>
</evidence>
<dbReference type="GO" id="GO:0016787">
    <property type="term" value="F:hydrolase activity"/>
    <property type="evidence" value="ECO:0007669"/>
    <property type="project" value="UniProtKB-KW"/>
</dbReference>
<dbReference type="Pfam" id="PF01582">
    <property type="entry name" value="TIR"/>
    <property type="match status" value="1"/>
</dbReference>
<dbReference type="PROSITE" id="PS50104">
    <property type="entry name" value="TIR"/>
    <property type="match status" value="1"/>
</dbReference>
<dbReference type="SUPFAM" id="SSF52200">
    <property type="entry name" value="Toll/Interleukin receptor TIR domain"/>
    <property type="match status" value="1"/>
</dbReference>
<keyword evidence="9 15" id="KW-0472">Membrane</keyword>
<feature type="domain" description="Ig-like" evidence="18">
    <location>
        <begin position="117"/>
        <end position="225"/>
    </location>
</feature>
<keyword evidence="3 15" id="KW-0812">Transmembrane</keyword>
<dbReference type="Gene3D" id="3.40.50.10140">
    <property type="entry name" value="Toll/interleukin-1 receptor homology (TIR) domain"/>
    <property type="match status" value="1"/>
</dbReference>
<evidence type="ECO:0000256" key="8">
    <source>
        <dbReference type="ARBA" id="ARBA00023027"/>
    </source>
</evidence>
<sequence length="568" mass="64942">MLTLGCILTFFVRGAEVREINLPECSHVEPHIWYRAIHGEKFVLQCALPDRDATHIYNNSLLNQHKVKWFWHQKGKETLKVIKETSNLARQGDALWFKAVRSSASGVYICMIRGKIPCLKIVLDVQTKKAAKCSGYDTSMLYLLADSGNSITCPGTKCYNHIKKTDIKWYKDGNQINLKKSRLSLKLKHNEVYLNPTYDKDAGIYVCDYTLHDNTTKWTIRTAVTVEVTAKTTTHPPNILYPNGVVVLEAELGKPLELECRVQFGFERVFPIRVTWKRNNEENINEKLDQETSVYLKGLKGHTLLHVATLKEVTEKDLRSNFTCFAENSVGNATAMIQLKRKRRVLFLYILCSAIPTLFAFVLCTAFIYQHWTEIVLMYRSYLVHNESTGDGKEFDAFVSYAKLDSSESDSSLISEEKFALELLPDMLENKYGYKLCILERDILPGGAYTDEVVTAIKQSRRVIIILSPAYVSGPSIFELQAAVNCALEDKRIKLVLIKFQAFQEPETLPSAVKKALRILPVVTWKSFISAAPDKKFWKYMRYHMPVKTTKMVGNCSLKGLLRRLFRL</sequence>
<dbReference type="AlphaFoldDB" id="A0A7L1CW50"/>
<evidence type="ECO:0000256" key="9">
    <source>
        <dbReference type="ARBA" id="ARBA00023136"/>
    </source>
</evidence>
<dbReference type="InterPro" id="IPR036179">
    <property type="entry name" value="Ig-like_dom_sf"/>
</dbReference>
<gene>
    <name evidence="19" type="primary">Il18rap</name>
    <name evidence="19" type="ORF">SERLUN_R00757</name>
</gene>
<dbReference type="SMART" id="SM00255">
    <property type="entry name" value="TIR"/>
    <property type="match status" value="1"/>
</dbReference>
<dbReference type="PROSITE" id="PS50835">
    <property type="entry name" value="IG_LIKE"/>
    <property type="match status" value="3"/>
</dbReference>
<dbReference type="Gene3D" id="2.60.40.10">
    <property type="entry name" value="Immunoglobulins"/>
    <property type="match status" value="3"/>
</dbReference>
<dbReference type="InterPro" id="IPR000157">
    <property type="entry name" value="TIR_dom"/>
</dbReference>
<reference evidence="19 20" key="1">
    <citation type="submission" date="2019-09" db="EMBL/GenBank/DDBJ databases">
        <title>Bird 10,000 Genomes (B10K) Project - Family phase.</title>
        <authorList>
            <person name="Zhang G."/>
        </authorList>
    </citation>
    <scope>NUCLEOTIDE SEQUENCE [LARGE SCALE GENOMIC DNA]</scope>
    <source>
        <strain evidence="19">B10K-DU-002-03</strain>
        <tissue evidence="19">Muscle</tissue>
    </source>
</reference>
<feature type="signal peptide" evidence="16">
    <location>
        <begin position="1"/>
        <end position="17"/>
    </location>
</feature>
<feature type="transmembrane region" description="Helical" evidence="15">
    <location>
        <begin position="346"/>
        <end position="369"/>
    </location>
</feature>
<dbReference type="FunFam" id="3.40.50.10140:FF:000002">
    <property type="entry name" value="Interleukin 1 receptor accessory protein"/>
    <property type="match status" value="1"/>
</dbReference>
<dbReference type="FunFam" id="2.60.40.10:FF:000284">
    <property type="entry name" value="interleukin-1 receptor accessory protein-like 1"/>
    <property type="match status" value="1"/>
</dbReference>
<dbReference type="InterPro" id="IPR004074">
    <property type="entry name" value="IL-1_rcpt_I/II-typ"/>
</dbReference>
<evidence type="ECO:0000256" key="5">
    <source>
        <dbReference type="ARBA" id="ARBA00022737"/>
    </source>
</evidence>
<evidence type="ECO:0000259" key="17">
    <source>
        <dbReference type="PROSITE" id="PS50104"/>
    </source>
</evidence>
<keyword evidence="11" id="KW-0675">Receptor</keyword>
<comment type="caution">
    <text evidence="19">The sequence shown here is derived from an EMBL/GenBank/DDBJ whole genome shotgun (WGS) entry which is preliminary data.</text>
</comment>
<dbReference type="PRINTS" id="PR01536">
    <property type="entry name" value="INTRLKN1R12F"/>
</dbReference>
<keyword evidence="10" id="KW-1015">Disulfide bond</keyword>
<keyword evidence="4 16" id="KW-0732">Signal</keyword>
<comment type="similarity">
    <text evidence="2">Belongs to the interleukin-1 receptor family.</text>
</comment>
<dbReference type="FunFam" id="2.60.40.10:FF:001504">
    <property type="entry name" value="Interleukin 18 receptor accessory protein"/>
    <property type="match status" value="1"/>
</dbReference>
<evidence type="ECO:0000256" key="12">
    <source>
        <dbReference type="ARBA" id="ARBA00023180"/>
    </source>
</evidence>
<evidence type="ECO:0000256" key="14">
    <source>
        <dbReference type="ARBA" id="ARBA00023319"/>
    </source>
</evidence>
<keyword evidence="14" id="KW-0393">Immunoglobulin domain</keyword>
<feature type="domain" description="TIR" evidence="17">
    <location>
        <begin position="393"/>
        <end position="545"/>
    </location>
</feature>
<evidence type="ECO:0000313" key="19">
    <source>
        <dbReference type="EMBL" id="NXM70287.1"/>
    </source>
</evidence>
<dbReference type="GO" id="GO:0016020">
    <property type="term" value="C:membrane"/>
    <property type="evidence" value="ECO:0007669"/>
    <property type="project" value="UniProtKB-SubCell"/>
</dbReference>
<dbReference type="EMBL" id="VXBA01002315">
    <property type="protein sequence ID" value="NXM70287.1"/>
    <property type="molecule type" value="Genomic_DNA"/>
</dbReference>
<keyword evidence="7 15" id="KW-1133">Transmembrane helix</keyword>
<keyword evidence="12" id="KW-0325">Glycoprotein</keyword>
<comment type="subcellular location">
    <subcellularLocation>
        <location evidence="1">Membrane</location>
        <topology evidence="1">Single-pass type I membrane protein</topology>
    </subcellularLocation>
</comment>
<keyword evidence="5" id="KW-0677">Repeat</keyword>